<dbReference type="InterPro" id="IPR018860">
    <property type="entry name" value="APC_suCDC26"/>
</dbReference>
<proteinExistence type="predicted"/>
<evidence type="ECO:0000256" key="2">
    <source>
        <dbReference type="SAM" id="MobiDB-lite"/>
    </source>
</evidence>
<dbReference type="AlphaFoldDB" id="A0AAJ8MYA2"/>
<dbReference type="Pfam" id="PF10471">
    <property type="entry name" value="ANAPC_CDC26"/>
    <property type="match status" value="1"/>
</dbReference>
<feature type="compositionally biased region" description="Basic and acidic residues" evidence="2">
    <location>
        <begin position="24"/>
        <end position="35"/>
    </location>
</feature>
<dbReference type="EMBL" id="CP144057">
    <property type="protein sequence ID" value="WWD19812.1"/>
    <property type="molecule type" value="Genomic_DNA"/>
</dbReference>
<feature type="compositionally biased region" description="Basic and acidic residues" evidence="2">
    <location>
        <begin position="66"/>
        <end position="79"/>
    </location>
</feature>
<protein>
    <submittedName>
        <fullName evidence="3">Uncharacterized protein</fullName>
    </submittedName>
</protein>
<dbReference type="RefSeq" id="XP_065823537.1">
    <property type="nucleotide sequence ID" value="XM_065967465.1"/>
</dbReference>
<keyword evidence="1" id="KW-0833">Ubl conjugation pathway</keyword>
<evidence type="ECO:0000313" key="4">
    <source>
        <dbReference type="Proteomes" id="UP000322225"/>
    </source>
</evidence>
<evidence type="ECO:0000256" key="1">
    <source>
        <dbReference type="ARBA" id="ARBA00022786"/>
    </source>
</evidence>
<dbReference type="KEGG" id="ksn:90829978"/>
<dbReference type="GO" id="GO:0031145">
    <property type="term" value="P:anaphase-promoting complex-dependent catabolic process"/>
    <property type="evidence" value="ECO:0007669"/>
    <property type="project" value="InterPro"/>
</dbReference>
<evidence type="ECO:0000313" key="3">
    <source>
        <dbReference type="EMBL" id="WWD19812.1"/>
    </source>
</evidence>
<reference evidence="3" key="2">
    <citation type="submission" date="2024-01" db="EMBL/GenBank/DDBJ databases">
        <title>Comparative genomics of Cryptococcus and Kwoniella reveals pathogenesis evolution and contrasting modes of karyotype evolution via chromosome fusion or intercentromeric recombination.</title>
        <authorList>
            <person name="Coelho M.A."/>
            <person name="David-Palma M."/>
            <person name="Shea T."/>
            <person name="Bowers K."/>
            <person name="McGinley-Smith S."/>
            <person name="Mohammad A.W."/>
            <person name="Gnirke A."/>
            <person name="Yurkov A.M."/>
            <person name="Nowrousian M."/>
            <person name="Sun S."/>
            <person name="Cuomo C.A."/>
            <person name="Heitman J."/>
        </authorList>
    </citation>
    <scope>NUCLEOTIDE SEQUENCE</scope>
    <source>
        <strain evidence="3">CBS 12478</strain>
    </source>
</reference>
<dbReference type="Proteomes" id="UP000322225">
    <property type="component" value="Chromosome 7"/>
</dbReference>
<reference evidence="3" key="1">
    <citation type="submission" date="2017-08" db="EMBL/GenBank/DDBJ databases">
        <authorList>
            <person name="Cuomo C."/>
            <person name="Billmyre B."/>
            <person name="Heitman J."/>
        </authorList>
    </citation>
    <scope>NUCLEOTIDE SEQUENCE</scope>
    <source>
        <strain evidence="3">CBS 12478</strain>
    </source>
</reference>
<dbReference type="GeneID" id="90829978"/>
<gene>
    <name evidence="3" type="ORF">CI109_104276</name>
</gene>
<dbReference type="GO" id="GO:0005680">
    <property type="term" value="C:anaphase-promoting complex"/>
    <property type="evidence" value="ECO:0007669"/>
    <property type="project" value="InterPro"/>
</dbReference>
<feature type="region of interest" description="Disordered" evidence="2">
    <location>
        <begin position="24"/>
        <end position="79"/>
    </location>
</feature>
<name>A0AAJ8MYA2_9TREE</name>
<keyword evidence="4" id="KW-1185">Reference proteome</keyword>
<organism evidence="3 4">
    <name type="scientific">Kwoniella shandongensis</name>
    <dbReference type="NCBI Taxonomy" id="1734106"/>
    <lineage>
        <taxon>Eukaryota</taxon>
        <taxon>Fungi</taxon>
        <taxon>Dikarya</taxon>
        <taxon>Basidiomycota</taxon>
        <taxon>Agaricomycotina</taxon>
        <taxon>Tremellomycetes</taxon>
        <taxon>Tremellales</taxon>
        <taxon>Cryptococcaceae</taxon>
        <taxon>Kwoniella</taxon>
    </lineage>
</organism>
<sequence length="79" mass="8564">MIRSNPTAIPLRASDVKSLQIEIDKRKAERERHEANPVQATPEGGNQASKQAGGEKVMEGSMSGHLGKEKRSVAERIGI</sequence>
<accession>A0AAJ8MYA2</accession>